<keyword evidence="2" id="KW-0560">Oxidoreductase</keyword>
<dbReference type="EMBL" id="JACHIR010000001">
    <property type="protein sequence ID" value="MBB5888865.1"/>
    <property type="molecule type" value="Genomic_DNA"/>
</dbReference>
<comment type="caution">
    <text evidence="3">The sequence shown here is derived from an EMBL/GenBank/DDBJ whole genome shotgun (WGS) entry which is preliminary data.</text>
</comment>
<organism evidence="3 4">
    <name type="scientific">Kutzneria kofuensis</name>
    <dbReference type="NCBI Taxonomy" id="103725"/>
    <lineage>
        <taxon>Bacteria</taxon>
        <taxon>Bacillati</taxon>
        <taxon>Actinomycetota</taxon>
        <taxon>Actinomycetes</taxon>
        <taxon>Pseudonocardiales</taxon>
        <taxon>Pseudonocardiaceae</taxon>
        <taxon>Kutzneria</taxon>
    </lineage>
</organism>
<dbReference type="InterPro" id="IPR002347">
    <property type="entry name" value="SDR_fam"/>
</dbReference>
<dbReference type="PRINTS" id="PR00080">
    <property type="entry name" value="SDRFAMILY"/>
</dbReference>
<comment type="similarity">
    <text evidence="1">Belongs to the short-chain dehydrogenases/reductases (SDR) family.</text>
</comment>
<dbReference type="Pfam" id="PF13561">
    <property type="entry name" value="adh_short_C2"/>
    <property type="match status" value="1"/>
</dbReference>
<dbReference type="FunFam" id="3.40.50.720:FF:000084">
    <property type="entry name" value="Short-chain dehydrogenase reductase"/>
    <property type="match status" value="1"/>
</dbReference>
<dbReference type="InterPro" id="IPR036291">
    <property type="entry name" value="NAD(P)-bd_dom_sf"/>
</dbReference>
<dbReference type="PRINTS" id="PR00081">
    <property type="entry name" value="GDHRDH"/>
</dbReference>
<evidence type="ECO:0000313" key="3">
    <source>
        <dbReference type="EMBL" id="MBB5888865.1"/>
    </source>
</evidence>
<name>A0A7W9KAD0_9PSEU</name>
<evidence type="ECO:0000313" key="4">
    <source>
        <dbReference type="Proteomes" id="UP000585638"/>
    </source>
</evidence>
<dbReference type="SUPFAM" id="SSF51735">
    <property type="entry name" value="NAD(P)-binding Rossmann-fold domains"/>
    <property type="match status" value="1"/>
</dbReference>
<dbReference type="GO" id="GO:0016491">
    <property type="term" value="F:oxidoreductase activity"/>
    <property type="evidence" value="ECO:0007669"/>
    <property type="project" value="UniProtKB-KW"/>
</dbReference>
<protein>
    <submittedName>
        <fullName evidence="3">NAD(P)-dependent dehydrogenase (Short-subunit alcohol dehydrogenase family)</fullName>
    </submittedName>
</protein>
<dbReference type="AlphaFoldDB" id="A0A7W9KAD0"/>
<sequence>MTRRFLITGASRGIGRALAQRVADAGHRPIGLARTAPADFPGEFHEVDVLDRAATADALGKIGDVDGVVNNVGFARMAPLGEIDLDDLAWMYDGNVRVAVQVTQAALPAMKAAGWGRIVNVTSLVTLGTPNRSAYAAAKGAMDALTKVWAGELAGAGITVNSVAPGPTETEMFRRNTPVGSPQEERFFDSLPIGRIGRPEEVAAAISFLLSEDGAYTTGQIIRVDGGGSIAASQRR</sequence>
<evidence type="ECO:0000256" key="2">
    <source>
        <dbReference type="ARBA" id="ARBA00023002"/>
    </source>
</evidence>
<dbReference type="Proteomes" id="UP000585638">
    <property type="component" value="Unassembled WGS sequence"/>
</dbReference>
<proteinExistence type="inferred from homology"/>
<reference evidence="3 4" key="1">
    <citation type="submission" date="2020-08" db="EMBL/GenBank/DDBJ databases">
        <title>Sequencing the genomes of 1000 actinobacteria strains.</title>
        <authorList>
            <person name="Klenk H.-P."/>
        </authorList>
    </citation>
    <scope>NUCLEOTIDE SEQUENCE [LARGE SCALE GENOMIC DNA]</scope>
    <source>
        <strain evidence="3 4">DSM 43851</strain>
    </source>
</reference>
<dbReference type="RefSeq" id="WP_184857376.1">
    <property type="nucleotide sequence ID" value="NZ_BAAAWY010000102.1"/>
</dbReference>
<dbReference type="PANTHER" id="PTHR42879:SF2">
    <property type="entry name" value="3-OXOACYL-[ACYL-CARRIER-PROTEIN] REDUCTASE FABG"/>
    <property type="match status" value="1"/>
</dbReference>
<dbReference type="NCBIfam" id="NF005753">
    <property type="entry name" value="PRK07577.1"/>
    <property type="match status" value="1"/>
</dbReference>
<dbReference type="PANTHER" id="PTHR42879">
    <property type="entry name" value="3-OXOACYL-(ACYL-CARRIER-PROTEIN) REDUCTASE"/>
    <property type="match status" value="1"/>
</dbReference>
<dbReference type="InterPro" id="IPR050259">
    <property type="entry name" value="SDR"/>
</dbReference>
<gene>
    <name evidence="3" type="ORF">BJ998_000061</name>
</gene>
<dbReference type="Gene3D" id="3.40.50.720">
    <property type="entry name" value="NAD(P)-binding Rossmann-like Domain"/>
    <property type="match status" value="1"/>
</dbReference>
<dbReference type="CDD" id="cd05233">
    <property type="entry name" value="SDR_c"/>
    <property type="match status" value="1"/>
</dbReference>
<evidence type="ECO:0000256" key="1">
    <source>
        <dbReference type="ARBA" id="ARBA00006484"/>
    </source>
</evidence>
<accession>A0A7W9KAD0</accession>
<keyword evidence="4" id="KW-1185">Reference proteome</keyword>